<sequence length="359" mass="41937">MAQDAFRNMIIKRVIVHQVFRRDTDNKVRNPFFSSECVTLSDDFNTKMKERIIKLLGQESHSIRMEIEDDGEESTYSHVVKYWKCKSREENKFIDASKEITNNLVKIQDSRRYPDALLLCVEGTVRKDNRDFFCIIKAESQDGFLITQEAEKIGLDYIANLFMTKNEKFQKLGMFIKTVDSNDNIPKNVVETYLFDSNTDDSISKAKAKYFYHDFLGLNFRNDSKKQTSAFFHETKNFINSIKELNDVEKIELTTELLDYINDPDRMIINAGEFAKKYFSATVKDNYVRFLEEKQIDTNSIHKDVKMLGNALKYRKLCFGNFVKLQIPSDLFSEDVDIKRDAKSGETLITIKGMMLNER</sequence>
<evidence type="ECO:0000313" key="2">
    <source>
        <dbReference type="Proteomes" id="UP000095409"/>
    </source>
</evidence>
<dbReference type="Proteomes" id="UP000095409">
    <property type="component" value="Unassembled WGS sequence"/>
</dbReference>
<protein>
    <submittedName>
        <fullName evidence="1">37-kD nucleoid-associated bacterial protein</fullName>
    </submittedName>
</protein>
<gene>
    <name evidence="1" type="ORF">ERS852394_00158</name>
</gene>
<dbReference type="RefSeq" id="WP_055065436.1">
    <property type="nucleotide sequence ID" value="NZ_CYZD01000001.1"/>
</dbReference>
<proteinExistence type="predicted"/>
<dbReference type="GO" id="GO:0009295">
    <property type="term" value="C:nucleoid"/>
    <property type="evidence" value="ECO:0007669"/>
    <property type="project" value="InterPro"/>
</dbReference>
<name>A0A173WMN6_9FIRM</name>
<evidence type="ECO:0000313" key="1">
    <source>
        <dbReference type="EMBL" id="CUN40751.1"/>
    </source>
</evidence>
<reference evidence="1 2" key="1">
    <citation type="submission" date="2015-09" db="EMBL/GenBank/DDBJ databases">
        <authorList>
            <consortium name="Pathogen Informatics"/>
        </authorList>
    </citation>
    <scope>NUCLEOTIDE SEQUENCE [LARGE SCALE GENOMIC DNA]</scope>
    <source>
        <strain evidence="1 2">2789STDY5608837</strain>
    </source>
</reference>
<dbReference type="AlphaFoldDB" id="A0A173WMN6"/>
<dbReference type="Pfam" id="PF04245">
    <property type="entry name" value="NA37"/>
    <property type="match status" value="1"/>
</dbReference>
<accession>A0A173WMN6</accession>
<organism evidence="1 2">
    <name type="scientific">Blautia obeum</name>
    <dbReference type="NCBI Taxonomy" id="40520"/>
    <lineage>
        <taxon>Bacteria</taxon>
        <taxon>Bacillati</taxon>
        <taxon>Bacillota</taxon>
        <taxon>Clostridia</taxon>
        <taxon>Lachnospirales</taxon>
        <taxon>Lachnospiraceae</taxon>
        <taxon>Blautia</taxon>
    </lineage>
</organism>
<dbReference type="InterPro" id="IPR007358">
    <property type="entry name" value="Nucleoid_associated_NdpA"/>
</dbReference>
<dbReference type="EMBL" id="CYZD01000001">
    <property type="protein sequence ID" value="CUN40751.1"/>
    <property type="molecule type" value="Genomic_DNA"/>
</dbReference>